<evidence type="ECO:0000313" key="4">
    <source>
        <dbReference type="Proteomes" id="UP000030689"/>
    </source>
</evidence>
<keyword evidence="2" id="KW-0732">Signal</keyword>
<feature type="signal peptide" evidence="2">
    <location>
        <begin position="1"/>
        <end position="25"/>
    </location>
</feature>
<dbReference type="OMA" id="PNAKHNS"/>
<dbReference type="AlphaFoldDB" id="V4LV85"/>
<dbReference type="EMBL" id="KI517426">
    <property type="protein sequence ID" value="ESQ46412.1"/>
    <property type="molecule type" value="Genomic_DNA"/>
</dbReference>
<organism evidence="3 4">
    <name type="scientific">Eutrema salsugineum</name>
    <name type="common">Saltwater cress</name>
    <name type="synonym">Sisymbrium salsugineum</name>
    <dbReference type="NCBI Taxonomy" id="72664"/>
    <lineage>
        <taxon>Eukaryota</taxon>
        <taxon>Viridiplantae</taxon>
        <taxon>Streptophyta</taxon>
        <taxon>Embryophyta</taxon>
        <taxon>Tracheophyta</taxon>
        <taxon>Spermatophyta</taxon>
        <taxon>Magnoliopsida</taxon>
        <taxon>eudicotyledons</taxon>
        <taxon>Gunneridae</taxon>
        <taxon>Pentapetalae</taxon>
        <taxon>rosids</taxon>
        <taxon>malvids</taxon>
        <taxon>Brassicales</taxon>
        <taxon>Brassicaceae</taxon>
        <taxon>Eutremeae</taxon>
        <taxon>Eutrema</taxon>
    </lineage>
</organism>
<feature type="chain" id="PRO_5004722021" evidence="2">
    <location>
        <begin position="26"/>
        <end position="121"/>
    </location>
</feature>
<feature type="region of interest" description="Disordered" evidence="1">
    <location>
        <begin position="83"/>
        <end position="109"/>
    </location>
</feature>
<dbReference type="Gramene" id="ESQ46412">
    <property type="protein sequence ID" value="ESQ46412"/>
    <property type="gene ID" value="EUTSA_v10000574mg"/>
</dbReference>
<sequence>MQVLKGGTVMFIITLSLFIMTSSMATIHEDPSSIGVKRKVPGGPNPIHHPPHLLEHHHLIEVKRNVPGGPNPIHHPPVLEHHHLIESKRKVPGGPNPIHHPPTLREHRPLIEVERKVPKRL</sequence>
<keyword evidence="4" id="KW-1185">Reference proteome</keyword>
<protein>
    <submittedName>
        <fullName evidence="3">Uncharacterized protein</fullName>
    </submittedName>
</protein>
<reference evidence="3 4" key="1">
    <citation type="journal article" date="2013" name="Front. Plant Sci.">
        <title>The Reference Genome of the Halophytic Plant Eutrema salsugineum.</title>
        <authorList>
            <person name="Yang R."/>
            <person name="Jarvis D.E."/>
            <person name="Chen H."/>
            <person name="Beilstein M.A."/>
            <person name="Grimwood J."/>
            <person name="Jenkins J."/>
            <person name="Shu S."/>
            <person name="Prochnik S."/>
            <person name="Xin M."/>
            <person name="Ma C."/>
            <person name="Schmutz J."/>
            <person name="Wing R.A."/>
            <person name="Mitchell-Olds T."/>
            <person name="Schumaker K.S."/>
            <person name="Wang X."/>
        </authorList>
    </citation>
    <scope>NUCLEOTIDE SEQUENCE [LARGE SCALE GENOMIC DNA]</scope>
</reference>
<dbReference type="Proteomes" id="UP000030689">
    <property type="component" value="Unassembled WGS sequence"/>
</dbReference>
<evidence type="ECO:0000256" key="2">
    <source>
        <dbReference type="SAM" id="SignalP"/>
    </source>
</evidence>
<proteinExistence type="predicted"/>
<evidence type="ECO:0000313" key="3">
    <source>
        <dbReference type="EMBL" id="ESQ46412.1"/>
    </source>
</evidence>
<evidence type="ECO:0000256" key="1">
    <source>
        <dbReference type="SAM" id="MobiDB-lite"/>
    </source>
</evidence>
<accession>V4LV85</accession>
<gene>
    <name evidence="3" type="ORF">EUTSA_v10000574mg</name>
</gene>
<dbReference type="KEGG" id="eus:EUTSA_v10000574mg"/>
<name>V4LV85_EUTSA</name>